<evidence type="ECO:0000256" key="1">
    <source>
        <dbReference type="SAM" id="MobiDB-lite"/>
    </source>
</evidence>
<evidence type="ECO:0000313" key="3">
    <source>
        <dbReference type="EMBL" id="MBB6560268.1"/>
    </source>
</evidence>
<reference evidence="3 4" key="1">
    <citation type="submission" date="2020-08" db="EMBL/GenBank/DDBJ databases">
        <title>Functional genomics of gut bacteria from endangered species of beetles.</title>
        <authorList>
            <person name="Carlos-Shanley C."/>
        </authorList>
    </citation>
    <scope>NUCLEOTIDE SEQUENCE [LARGE SCALE GENOMIC DNA]</scope>
    <source>
        <strain evidence="3 4">S00198</strain>
    </source>
</reference>
<feature type="compositionally biased region" description="Basic and acidic residues" evidence="1">
    <location>
        <begin position="306"/>
        <end position="324"/>
    </location>
</feature>
<dbReference type="SUPFAM" id="SSF82185">
    <property type="entry name" value="Histone H3 K4-specific methyltransferase SET7/9 N-terminal domain"/>
    <property type="match status" value="1"/>
</dbReference>
<accession>A0A7X0PE61</accession>
<comment type="caution">
    <text evidence="3">The sequence shown here is derived from an EMBL/GenBank/DDBJ whole genome shotgun (WGS) entry which is preliminary data.</text>
</comment>
<name>A0A7X0PE61_9BURK</name>
<feature type="region of interest" description="Disordered" evidence="1">
    <location>
        <begin position="293"/>
        <end position="371"/>
    </location>
</feature>
<keyword evidence="4" id="KW-1185">Reference proteome</keyword>
<protein>
    <submittedName>
        <fullName evidence="3">Antitoxin component YwqK of YwqJK toxin-antitoxin module</fullName>
    </submittedName>
</protein>
<feature type="signal peptide" evidence="2">
    <location>
        <begin position="1"/>
        <end position="21"/>
    </location>
</feature>
<proteinExistence type="predicted"/>
<feature type="chain" id="PRO_5031396679" evidence="2">
    <location>
        <begin position="22"/>
        <end position="394"/>
    </location>
</feature>
<dbReference type="EMBL" id="JACHLK010000005">
    <property type="protein sequence ID" value="MBB6560268.1"/>
    <property type="molecule type" value="Genomic_DNA"/>
</dbReference>
<evidence type="ECO:0000313" key="4">
    <source>
        <dbReference type="Proteomes" id="UP000575083"/>
    </source>
</evidence>
<dbReference type="InterPro" id="IPR011652">
    <property type="entry name" value="MORN_2"/>
</dbReference>
<gene>
    <name evidence="3" type="ORF">HNP48_002942</name>
</gene>
<keyword evidence="2" id="KW-0732">Signal</keyword>
<dbReference type="Pfam" id="PF07661">
    <property type="entry name" value="MORN_2"/>
    <property type="match status" value="1"/>
</dbReference>
<evidence type="ECO:0000256" key="2">
    <source>
        <dbReference type="SAM" id="SignalP"/>
    </source>
</evidence>
<feature type="compositionally biased region" description="Basic and acidic residues" evidence="1">
    <location>
        <begin position="343"/>
        <end position="371"/>
    </location>
</feature>
<dbReference type="Gene3D" id="3.90.930.1">
    <property type="match status" value="2"/>
</dbReference>
<dbReference type="RefSeq" id="WP_184858104.1">
    <property type="nucleotide sequence ID" value="NZ_JACHLK010000005.1"/>
</dbReference>
<dbReference type="Proteomes" id="UP000575083">
    <property type="component" value="Unassembled WGS sequence"/>
</dbReference>
<dbReference type="AlphaFoldDB" id="A0A7X0PE61"/>
<organism evidence="3 4">
    <name type="scientific">Acidovorax soli</name>
    <dbReference type="NCBI Taxonomy" id="592050"/>
    <lineage>
        <taxon>Bacteria</taxon>
        <taxon>Pseudomonadati</taxon>
        <taxon>Pseudomonadota</taxon>
        <taxon>Betaproteobacteria</taxon>
        <taxon>Burkholderiales</taxon>
        <taxon>Comamonadaceae</taxon>
        <taxon>Acidovorax</taxon>
    </lineage>
</organism>
<sequence>MQRLPALLLLALGTYAAGAHAIIRCEFNGKPVNPSNGAETAGLTGLLRCRDENTGQLQREQELQDGKYLGKERFFDREGKLQRERSVNERGNSQGRVAEFWPNGQLKREEFAENGRTTGAVRRFDANGRPERLSFHTEGQEQFVVEYNSAGQPTRLQCPRASVLPEDRKPCGFEGATDTPLFTSAGAKAGQVRYEQGRLLLSTEWTSDGLVAQQMQFEEGRRVHRSFFTEGGKSVLREERIFAPDEQRFLRDTRGPLHSLRRFGSNGQMTEQHAYADGREVLLERWYLNGAPRERSTRSGTGDATRIQRELRDDEGKLTRRELLTAEQQPTGVQQYFHPNGRLGREDRYTAPDARGRTRLEARKQWDESGKLTADDTILEDGSRQRKAASGLDS</sequence>